<accession>A0A1F5B4H8</accession>
<dbReference type="PANTHER" id="PTHR10948">
    <property type="entry name" value="TRANSPOSASE"/>
    <property type="match status" value="1"/>
</dbReference>
<dbReference type="GO" id="GO:0005829">
    <property type="term" value="C:cytosol"/>
    <property type="evidence" value="ECO:0007669"/>
    <property type="project" value="TreeGrafter"/>
</dbReference>
<dbReference type="Proteomes" id="UP000176431">
    <property type="component" value="Unassembled WGS sequence"/>
</dbReference>
<sequence length="185" mass="22916">MPYKHFTPDKRNELAALLRAGVKKKNIAKQLNRHRTTIWRERKRGEGSSGRYYTRKARRLAREKRVRANIRFRKIENDESLRKYIVKKLKKYWSPEQISGRWNKNHKRKKIGKDSIYKYAYEKRKDLVKYLRCQKGKYRRRYGTRIREKQREALKKRRIDQRPEIINQRGRQRKNNRTIQEDSER</sequence>
<dbReference type="GO" id="GO:0004803">
    <property type="term" value="F:transposase activity"/>
    <property type="evidence" value="ECO:0007669"/>
    <property type="project" value="TreeGrafter"/>
</dbReference>
<name>A0A1F5B4H8_9BACT</name>
<dbReference type="InterPro" id="IPR025246">
    <property type="entry name" value="IS30-like_HTH"/>
</dbReference>
<proteinExistence type="predicted"/>
<dbReference type="PANTHER" id="PTHR10948:SF23">
    <property type="entry name" value="TRANSPOSASE INSI FOR INSERTION SEQUENCE ELEMENT IS30A-RELATED"/>
    <property type="match status" value="1"/>
</dbReference>
<dbReference type="EMBL" id="MEYK01000011">
    <property type="protein sequence ID" value="OGD25502.1"/>
    <property type="molecule type" value="Genomic_DNA"/>
</dbReference>
<evidence type="ECO:0000256" key="1">
    <source>
        <dbReference type="SAM" id="MobiDB-lite"/>
    </source>
</evidence>
<evidence type="ECO:0000259" key="2">
    <source>
        <dbReference type="Pfam" id="PF13936"/>
    </source>
</evidence>
<evidence type="ECO:0000313" key="3">
    <source>
        <dbReference type="EMBL" id="OGD25502.1"/>
    </source>
</evidence>
<protein>
    <recommendedName>
        <fullName evidence="2">Transposase IS30-like HTH domain-containing protein</fullName>
    </recommendedName>
</protein>
<gene>
    <name evidence="3" type="ORF">A2819_02000</name>
</gene>
<dbReference type="InterPro" id="IPR051917">
    <property type="entry name" value="Transposase-Integrase"/>
</dbReference>
<feature type="region of interest" description="Disordered" evidence="1">
    <location>
        <begin position="152"/>
        <end position="185"/>
    </location>
</feature>
<feature type="domain" description="Transposase IS30-like HTH" evidence="2">
    <location>
        <begin position="3"/>
        <end position="44"/>
    </location>
</feature>
<dbReference type="AlphaFoldDB" id="A0A1F5B4H8"/>
<evidence type="ECO:0000313" key="4">
    <source>
        <dbReference type="Proteomes" id="UP000176431"/>
    </source>
</evidence>
<comment type="caution">
    <text evidence="3">The sequence shown here is derived from an EMBL/GenBank/DDBJ whole genome shotgun (WGS) entry which is preliminary data.</text>
</comment>
<dbReference type="Pfam" id="PF13936">
    <property type="entry name" value="HTH_38"/>
    <property type="match status" value="1"/>
</dbReference>
<organism evidence="3 4">
    <name type="scientific">Candidatus Azambacteria bacterium RIFCSPHIGHO2_01_FULL_40_24</name>
    <dbReference type="NCBI Taxonomy" id="1797301"/>
    <lineage>
        <taxon>Bacteria</taxon>
        <taxon>Candidatus Azamiibacteriota</taxon>
    </lineage>
</organism>
<dbReference type="GO" id="GO:0032196">
    <property type="term" value="P:transposition"/>
    <property type="evidence" value="ECO:0007669"/>
    <property type="project" value="TreeGrafter"/>
</dbReference>
<reference evidence="3 4" key="1">
    <citation type="journal article" date="2016" name="Nat. Commun.">
        <title>Thousands of microbial genomes shed light on interconnected biogeochemical processes in an aquifer system.</title>
        <authorList>
            <person name="Anantharaman K."/>
            <person name="Brown C.T."/>
            <person name="Hug L.A."/>
            <person name="Sharon I."/>
            <person name="Castelle C.J."/>
            <person name="Probst A.J."/>
            <person name="Thomas B.C."/>
            <person name="Singh A."/>
            <person name="Wilkins M.J."/>
            <person name="Karaoz U."/>
            <person name="Brodie E.L."/>
            <person name="Williams K.H."/>
            <person name="Hubbard S.S."/>
            <person name="Banfield J.F."/>
        </authorList>
    </citation>
    <scope>NUCLEOTIDE SEQUENCE [LARGE SCALE GENOMIC DNA]</scope>
</reference>